<dbReference type="InterPro" id="IPR025358">
    <property type="entry name" value="DUF4262"/>
</dbReference>
<keyword evidence="2" id="KW-1185">Reference proteome</keyword>
<dbReference type="eggNOG" id="ENOG5032XI5">
    <property type="taxonomic scope" value="Bacteria"/>
</dbReference>
<proteinExistence type="predicted"/>
<dbReference type="OrthoDB" id="511192at2"/>
<dbReference type="Proteomes" id="UP000019225">
    <property type="component" value="Chromosome"/>
</dbReference>
<protein>
    <recommendedName>
        <fullName evidence="3">DUF4262 domain-containing protein</fullName>
    </recommendedName>
</protein>
<dbReference type="AlphaFoldDB" id="W5WGH8"/>
<dbReference type="EMBL" id="CP007155">
    <property type="protein sequence ID" value="AHH99967.1"/>
    <property type="molecule type" value="Genomic_DNA"/>
</dbReference>
<dbReference type="STRING" id="1449976.KALB_6608"/>
<evidence type="ECO:0000313" key="1">
    <source>
        <dbReference type="EMBL" id="AHH99967.1"/>
    </source>
</evidence>
<dbReference type="PATRIC" id="fig|1449976.3.peg.6635"/>
<dbReference type="Pfam" id="PF14081">
    <property type="entry name" value="DUF4262"/>
    <property type="match status" value="1"/>
</dbReference>
<accession>W5WGH8</accession>
<organism evidence="1 2">
    <name type="scientific">Kutzneria albida DSM 43870</name>
    <dbReference type="NCBI Taxonomy" id="1449976"/>
    <lineage>
        <taxon>Bacteria</taxon>
        <taxon>Bacillati</taxon>
        <taxon>Actinomycetota</taxon>
        <taxon>Actinomycetes</taxon>
        <taxon>Pseudonocardiales</taxon>
        <taxon>Pseudonocardiaceae</taxon>
        <taxon>Kutzneria</taxon>
    </lineage>
</organism>
<dbReference type="KEGG" id="kal:KALB_6608"/>
<dbReference type="HOGENOM" id="CLU_094847_2_0_11"/>
<reference evidence="1 2" key="1">
    <citation type="journal article" date="2014" name="BMC Genomics">
        <title>Complete genome sequence of producer of the glycopeptide antibiotic Aculeximycin Kutzneria albida DSM 43870T, a representative of minor genus of Pseudonocardiaceae.</title>
        <authorList>
            <person name="Rebets Y."/>
            <person name="Tokovenko B."/>
            <person name="Lushchyk I."/>
            <person name="Ruckert C."/>
            <person name="Zaburannyi N."/>
            <person name="Bechthold A."/>
            <person name="Kalinowski J."/>
            <person name="Luzhetskyy A."/>
        </authorList>
    </citation>
    <scope>NUCLEOTIDE SEQUENCE [LARGE SCALE GENOMIC DNA]</scope>
    <source>
        <strain evidence="1">DSM 43870</strain>
    </source>
</reference>
<gene>
    <name evidence="1" type="ORF">KALB_6608</name>
</gene>
<evidence type="ECO:0000313" key="2">
    <source>
        <dbReference type="Proteomes" id="UP000019225"/>
    </source>
</evidence>
<dbReference type="RefSeq" id="WP_025359846.1">
    <property type="nucleotide sequence ID" value="NZ_CP007155.1"/>
</dbReference>
<evidence type="ECO:0008006" key="3">
    <source>
        <dbReference type="Google" id="ProtNLM"/>
    </source>
</evidence>
<name>W5WGH8_9PSEU</name>
<sequence length="177" mass="19211">MTPVPPNSALNKLTDQDRALRQWLLKQAEDHGNAVVQVAGDEQGAPYCFTVGAWRRFGVAEAVVIGLPLEMGSLLVTAYVDACKQGARFRPGEMYDGFFKGVPITLEKVAKGFYPEYFGSAFLLHPTGDFPAVQLIVPADGGHWPWQDTAPPGFAQWQPVLTASGRPESWLPGVDGP</sequence>